<reference evidence="1" key="1">
    <citation type="submission" date="2023-08" db="EMBL/GenBank/DDBJ databases">
        <title>Black Yeasts Isolated from many extreme environments.</title>
        <authorList>
            <person name="Coleine C."/>
            <person name="Stajich J.E."/>
            <person name="Selbmann L."/>
        </authorList>
    </citation>
    <scope>NUCLEOTIDE SEQUENCE</scope>
    <source>
        <strain evidence="1">CCFEE 5810</strain>
    </source>
</reference>
<protein>
    <submittedName>
        <fullName evidence="1">Uncharacterized protein</fullName>
    </submittedName>
</protein>
<evidence type="ECO:0000313" key="2">
    <source>
        <dbReference type="Proteomes" id="UP001310594"/>
    </source>
</evidence>
<accession>A0AAN8A3Z9</accession>
<proteinExistence type="predicted"/>
<name>A0AAN8A3Z9_9PEZI</name>
<comment type="caution">
    <text evidence="1">The sequence shown here is derived from an EMBL/GenBank/DDBJ whole genome shotgun (WGS) entry which is preliminary data.</text>
</comment>
<organism evidence="1 2">
    <name type="scientific">Elasticomyces elasticus</name>
    <dbReference type="NCBI Taxonomy" id="574655"/>
    <lineage>
        <taxon>Eukaryota</taxon>
        <taxon>Fungi</taxon>
        <taxon>Dikarya</taxon>
        <taxon>Ascomycota</taxon>
        <taxon>Pezizomycotina</taxon>
        <taxon>Dothideomycetes</taxon>
        <taxon>Dothideomycetidae</taxon>
        <taxon>Mycosphaerellales</taxon>
        <taxon>Teratosphaeriaceae</taxon>
        <taxon>Elasticomyces</taxon>
    </lineage>
</organism>
<sequence length="146" mass="16053">MPPNRVYFGSTPASITLVAAAYLAVAVALPTNQVSANSAMIITKTEGGYYDVYLNITHIDLLPGLSHWDDLAFTSLQEPWFSKYDGSMGMDVWEKLAVLDIASGKLCQTTDGCMDNIASHYQSLCDAEQELQKVEKRYRYIGSDGS</sequence>
<evidence type="ECO:0000313" key="1">
    <source>
        <dbReference type="EMBL" id="KAK5703130.1"/>
    </source>
</evidence>
<dbReference type="EMBL" id="JAVRQU010000005">
    <property type="protein sequence ID" value="KAK5703130.1"/>
    <property type="molecule type" value="Genomic_DNA"/>
</dbReference>
<dbReference type="AlphaFoldDB" id="A0AAN8A3Z9"/>
<dbReference type="Proteomes" id="UP001310594">
    <property type="component" value="Unassembled WGS sequence"/>
</dbReference>
<gene>
    <name evidence="1" type="ORF">LTR97_004079</name>
</gene>